<accession>A0A0S8GLQ3</accession>
<dbReference type="SUPFAM" id="SSF82282">
    <property type="entry name" value="Homocysteine S-methyltransferase"/>
    <property type="match status" value="1"/>
</dbReference>
<comment type="cofactor">
    <cofactor evidence="3">
        <name>Zn(2+)</name>
        <dbReference type="ChEBI" id="CHEBI:29105"/>
    </cofactor>
    <text evidence="3">Binds 1 zinc ion per subunit.</text>
</comment>
<dbReference type="PANTHER" id="PTHR11103:SF18">
    <property type="entry name" value="SLR1189 PROTEIN"/>
    <property type="match status" value="1"/>
</dbReference>
<dbReference type="InterPro" id="IPR003726">
    <property type="entry name" value="HCY_dom"/>
</dbReference>
<sequence length="308" mass="32913">MAGRKDLLEDVQKGKVLVADGAMGTMLMARGLKPGEPPESLNLTKTSVLEEIARLYLEAGADLLQTNTFGASSLKLSAYGLDDRTEEINRRAVQAVKKVVGAQAYVYASCGPTGRILKPHGETDPRDVYQSFKQQMNVLVSAGIDAICIETMIDLREAQLAIEAAQAVSTDIPIIATMTFDATPKGFYTVMGVDIETAVRGLEQAGADIIGSNCGNGIENMVRIAREFRNCTERALIVQSNAGIPEIKGDTVIYPETPAFMAEKAQELMMIGVSIIGGCCGTTPAHIRALKEVVRAARETDAGSQAET</sequence>
<evidence type="ECO:0000259" key="5">
    <source>
        <dbReference type="PROSITE" id="PS50970"/>
    </source>
</evidence>
<evidence type="ECO:0000256" key="3">
    <source>
        <dbReference type="PIRSR" id="PIRSR037505-2"/>
    </source>
</evidence>
<dbReference type="InterPro" id="IPR036589">
    <property type="entry name" value="HCY_dom_sf"/>
</dbReference>
<dbReference type="EMBL" id="LJUO01000011">
    <property type="protein sequence ID" value="KPK73316.1"/>
    <property type="molecule type" value="Genomic_DNA"/>
</dbReference>
<evidence type="ECO:0000256" key="4">
    <source>
        <dbReference type="PROSITE-ProRule" id="PRU00333"/>
    </source>
</evidence>
<feature type="binding site" evidence="3 4">
    <location>
        <position position="279"/>
    </location>
    <ligand>
        <name>Zn(2+)</name>
        <dbReference type="ChEBI" id="CHEBI:29105"/>
    </ligand>
</feature>
<evidence type="ECO:0000256" key="1">
    <source>
        <dbReference type="ARBA" id="ARBA00022603"/>
    </source>
</evidence>
<feature type="binding site" evidence="3 4">
    <location>
        <position position="214"/>
    </location>
    <ligand>
        <name>Zn(2+)</name>
        <dbReference type="ChEBI" id="CHEBI:29105"/>
    </ligand>
</feature>
<proteinExistence type="predicted"/>
<dbReference type="Proteomes" id="UP000051096">
    <property type="component" value="Unassembled WGS sequence"/>
</dbReference>
<dbReference type="AlphaFoldDB" id="A0A0S8GLQ3"/>
<dbReference type="PATRIC" id="fig|1703780.3.peg.704"/>
<evidence type="ECO:0000313" key="7">
    <source>
        <dbReference type="Proteomes" id="UP000051096"/>
    </source>
</evidence>
<gene>
    <name evidence="6" type="ORF">AMJ87_01985</name>
</gene>
<dbReference type="GO" id="GO:0008270">
    <property type="term" value="F:zinc ion binding"/>
    <property type="evidence" value="ECO:0007669"/>
    <property type="project" value="InterPro"/>
</dbReference>
<protein>
    <recommendedName>
        <fullName evidence="5">Hcy-binding domain-containing protein</fullName>
    </recommendedName>
</protein>
<dbReference type="GO" id="GO:0008168">
    <property type="term" value="F:methyltransferase activity"/>
    <property type="evidence" value="ECO:0007669"/>
    <property type="project" value="UniProtKB-UniRule"/>
</dbReference>
<dbReference type="PIRSF" id="PIRSF037505">
    <property type="entry name" value="Betaine_HMT"/>
    <property type="match status" value="1"/>
</dbReference>
<organism evidence="6 7">
    <name type="scientific">candidate division WOR_3 bacterium SM23_60</name>
    <dbReference type="NCBI Taxonomy" id="1703780"/>
    <lineage>
        <taxon>Bacteria</taxon>
        <taxon>Bacteria division WOR-3</taxon>
    </lineage>
</organism>
<dbReference type="InterPro" id="IPR017226">
    <property type="entry name" value="BHMT-like"/>
</dbReference>
<feature type="domain" description="Hcy-binding" evidence="5">
    <location>
        <begin position="5"/>
        <end position="294"/>
    </location>
</feature>
<dbReference type="Gene3D" id="3.20.20.330">
    <property type="entry name" value="Homocysteine-binding-like domain"/>
    <property type="match status" value="1"/>
</dbReference>
<evidence type="ECO:0000313" key="6">
    <source>
        <dbReference type="EMBL" id="KPK73316.1"/>
    </source>
</evidence>
<dbReference type="GO" id="GO:0032259">
    <property type="term" value="P:methylation"/>
    <property type="evidence" value="ECO:0007669"/>
    <property type="project" value="UniProtKB-KW"/>
</dbReference>
<name>A0A0S8GLQ3_UNCW3</name>
<dbReference type="Pfam" id="PF02574">
    <property type="entry name" value="S-methyl_trans"/>
    <property type="match status" value="1"/>
</dbReference>
<dbReference type="PANTHER" id="PTHR11103">
    <property type="entry name" value="SLR1189 PROTEIN"/>
    <property type="match status" value="1"/>
</dbReference>
<keyword evidence="3 4" id="KW-0479">Metal-binding</keyword>
<keyword evidence="2 4" id="KW-0808">Transferase</keyword>
<comment type="caution">
    <text evidence="6">The sequence shown here is derived from an EMBL/GenBank/DDBJ whole genome shotgun (WGS) entry which is preliminary data.</text>
</comment>
<feature type="binding site" evidence="3 4">
    <location>
        <position position="280"/>
    </location>
    <ligand>
        <name>Zn(2+)</name>
        <dbReference type="ChEBI" id="CHEBI:29105"/>
    </ligand>
</feature>
<keyword evidence="3 4" id="KW-0862">Zinc</keyword>
<dbReference type="PROSITE" id="PS50970">
    <property type="entry name" value="HCY"/>
    <property type="match status" value="1"/>
</dbReference>
<reference evidence="6 7" key="1">
    <citation type="journal article" date="2015" name="Microbiome">
        <title>Genomic resolution of linkages in carbon, nitrogen, and sulfur cycling among widespread estuary sediment bacteria.</title>
        <authorList>
            <person name="Baker B.J."/>
            <person name="Lazar C.S."/>
            <person name="Teske A.P."/>
            <person name="Dick G.J."/>
        </authorList>
    </citation>
    <scope>NUCLEOTIDE SEQUENCE [LARGE SCALE GENOMIC DNA]</scope>
    <source>
        <strain evidence="6">SM23_60</strain>
    </source>
</reference>
<dbReference type="GO" id="GO:0009086">
    <property type="term" value="P:methionine biosynthetic process"/>
    <property type="evidence" value="ECO:0007669"/>
    <property type="project" value="InterPro"/>
</dbReference>
<keyword evidence="1 4" id="KW-0489">Methyltransferase</keyword>
<evidence type="ECO:0000256" key="2">
    <source>
        <dbReference type="ARBA" id="ARBA00022679"/>
    </source>
</evidence>